<feature type="compositionally biased region" description="Basic and acidic residues" evidence="19">
    <location>
        <begin position="1418"/>
        <end position="1435"/>
    </location>
</feature>
<keyword evidence="15" id="KW-0010">Activator</keyword>
<feature type="compositionally biased region" description="Basic residues" evidence="19">
    <location>
        <begin position="1079"/>
        <end position="1089"/>
    </location>
</feature>
<dbReference type="Gene3D" id="2.170.270.10">
    <property type="entry name" value="SET domain"/>
    <property type="match status" value="1"/>
</dbReference>
<dbReference type="InterPro" id="IPR017956">
    <property type="entry name" value="AT_hook_DNA-bd_motif"/>
</dbReference>
<feature type="region of interest" description="Disordered" evidence="19">
    <location>
        <begin position="2931"/>
        <end position="2951"/>
    </location>
</feature>
<evidence type="ECO:0000256" key="12">
    <source>
        <dbReference type="ARBA" id="ARBA00022853"/>
    </source>
</evidence>
<feature type="compositionally biased region" description="Basic and acidic residues" evidence="19">
    <location>
        <begin position="293"/>
        <end position="304"/>
    </location>
</feature>
<dbReference type="Pfam" id="PF00439">
    <property type="entry name" value="Bromodomain"/>
    <property type="match status" value="1"/>
</dbReference>
<dbReference type="PROSITE" id="PS50868">
    <property type="entry name" value="POST_SET"/>
    <property type="match status" value="1"/>
</dbReference>
<feature type="compositionally biased region" description="Basic residues" evidence="19">
    <location>
        <begin position="1902"/>
        <end position="1913"/>
    </location>
</feature>
<dbReference type="Pfam" id="PF00856">
    <property type="entry name" value="SET"/>
    <property type="match status" value="1"/>
</dbReference>
<feature type="compositionally biased region" description="Basic residues" evidence="19">
    <location>
        <begin position="568"/>
        <end position="577"/>
    </location>
</feature>
<dbReference type="CDD" id="cd19174">
    <property type="entry name" value="SET_ASH1L"/>
    <property type="match status" value="1"/>
</dbReference>
<feature type="compositionally biased region" description="Polar residues" evidence="19">
    <location>
        <begin position="1054"/>
        <end position="1064"/>
    </location>
</feature>
<evidence type="ECO:0000256" key="8">
    <source>
        <dbReference type="ARBA" id="ARBA00022723"/>
    </source>
</evidence>
<feature type="compositionally biased region" description="Basic and acidic residues" evidence="19">
    <location>
        <begin position="127"/>
        <end position="136"/>
    </location>
</feature>
<dbReference type="GO" id="GO:0016279">
    <property type="term" value="F:protein-lysine N-methyltransferase activity"/>
    <property type="evidence" value="ECO:0007669"/>
    <property type="project" value="UniProtKB-ARBA"/>
</dbReference>
<dbReference type="SUPFAM" id="SSF47370">
    <property type="entry name" value="Bromodomain"/>
    <property type="match status" value="1"/>
</dbReference>
<dbReference type="InterPro" id="IPR043151">
    <property type="entry name" value="BAH_sf"/>
</dbReference>
<keyword evidence="9" id="KW-0677">Repeat</keyword>
<keyword evidence="7" id="KW-0949">S-adenosyl-L-methionine</keyword>
<feature type="compositionally biased region" description="Low complexity" evidence="19">
    <location>
        <begin position="116"/>
        <end position="126"/>
    </location>
</feature>
<feature type="compositionally biased region" description="Basic and acidic residues" evidence="19">
    <location>
        <begin position="53"/>
        <end position="68"/>
    </location>
</feature>
<dbReference type="InterPro" id="IPR001487">
    <property type="entry name" value="Bromodomain"/>
</dbReference>
<dbReference type="SMART" id="SM00384">
    <property type="entry name" value="AT_hook"/>
    <property type="match status" value="12"/>
</dbReference>
<feature type="region of interest" description="Disordered" evidence="19">
    <location>
        <begin position="1220"/>
        <end position="1262"/>
    </location>
</feature>
<feature type="compositionally biased region" description="Basic and acidic residues" evidence="19">
    <location>
        <begin position="1107"/>
        <end position="1120"/>
    </location>
</feature>
<dbReference type="InterPro" id="IPR019786">
    <property type="entry name" value="Zinc_finger_PHD-type_CS"/>
</dbReference>
<feature type="region of interest" description="Disordered" evidence="19">
    <location>
        <begin position="654"/>
        <end position="696"/>
    </location>
</feature>
<feature type="compositionally biased region" description="Polar residues" evidence="19">
    <location>
        <begin position="69"/>
        <end position="78"/>
    </location>
</feature>
<feature type="compositionally biased region" description="Polar residues" evidence="19">
    <location>
        <begin position="1171"/>
        <end position="1183"/>
    </location>
</feature>
<evidence type="ECO:0000256" key="5">
    <source>
        <dbReference type="ARBA" id="ARBA00022603"/>
    </source>
</evidence>
<dbReference type="InterPro" id="IPR003616">
    <property type="entry name" value="Post-SET_dom"/>
</dbReference>
<feature type="compositionally biased region" description="Acidic residues" evidence="19">
    <location>
        <begin position="489"/>
        <end position="500"/>
    </location>
</feature>
<evidence type="ECO:0000256" key="11">
    <source>
        <dbReference type="ARBA" id="ARBA00022833"/>
    </source>
</evidence>
<dbReference type="GO" id="GO:0032259">
    <property type="term" value="P:methylation"/>
    <property type="evidence" value="ECO:0007669"/>
    <property type="project" value="UniProtKB-KW"/>
</dbReference>
<feature type="region of interest" description="Disordered" evidence="19">
    <location>
        <begin position="1050"/>
        <end position="1145"/>
    </location>
</feature>
<keyword evidence="5" id="KW-0489">Methyltransferase</keyword>
<feature type="compositionally biased region" description="Basic and acidic residues" evidence="19">
    <location>
        <begin position="501"/>
        <end position="511"/>
    </location>
</feature>
<keyword evidence="12" id="KW-0156">Chromatin regulator</keyword>
<reference evidence="25 26" key="1">
    <citation type="submission" date="2024-11" db="EMBL/GenBank/DDBJ databases">
        <title>Chromosome-level genome assembly of the freshwater bivalve Anodonta woodiana.</title>
        <authorList>
            <person name="Chen X."/>
        </authorList>
    </citation>
    <scope>NUCLEOTIDE SEQUENCE [LARGE SCALE GENOMIC DNA]</scope>
    <source>
        <strain evidence="25">MN2024</strain>
        <tissue evidence="25">Gills</tissue>
    </source>
</reference>
<gene>
    <name evidence="25" type="ORF">ACJMK2_043860</name>
</gene>
<feature type="region of interest" description="Disordered" evidence="19">
    <location>
        <begin position="1412"/>
        <end position="1539"/>
    </location>
</feature>
<dbReference type="SMART" id="SM00439">
    <property type="entry name" value="BAH"/>
    <property type="match status" value="1"/>
</dbReference>
<feature type="compositionally biased region" description="Basic residues" evidence="19">
    <location>
        <begin position="680"/>
        <end position="696"/>
    </location>
</feature>
<feature type="compositionally biased region" description="Basic residues" evidence="19">
    <location>
        <begin position="1647"/>
        <end position="1656"/>
    </location>
</feature>
<keyword evidence="26" id="KW-1185">Reference proteome</keyword>
<dbReference type="GO" id="GO:0140938">
    <property type="term" value="F:histone H3 methyltransferase activity"/>
    <property type="evidence" value="ECO:0007669"/>
    <property type="project" value="UniProtKB-ARBA"/>
</dbReference>
<feature type="region of interest" description="Disordered" evidence="19">
    <location>
        <begin position="903"/>
        <end position="939"/>
    </location>
</feature>
<feature type="compositionally biased region" description="Polar residues" evidence="19">
    <location>
        <begin position="21"/>
        <end position="34"/>
    </location>
</feature>
<evidence type="ECO:0000256" key="9">
    <source>
        <dbReference type="ARBA" id="ARBA00022737"/>
    </source>
</evidence>
<feature type="region of interest" description="Disordered" evidence="19">
    <location>
        <begin position="1832"/>
        <end position="1851"/>
    </location>
</feature>
<feature type="compositionally biased region" description="Basic and acidic residues" evidence="19">
    <location>
        <begin position="518"/>
        <end position="527"/>
    </location>
</feature>
<feature type="compositionally biased region" description="Polar residues" evidence="19">
    <location>
        <begin position="926"/>
        <end position="939"/>
    </location>
</feature>
<feature type="compositionally biased region" description="Basic and acidic residues" evidence="19">
    <location>
        <begin position="96"/>
        <end position="115"/>
    </location>
</feature>
<evidence type="ECO:0000256" key="6">
    <source>
        <dbReference type="ARBA" id="ARBA00022679"/>
    </source>
</evidence>
<evidence type="ECO:0000259" key="24">
    <source>
        <dbReference type="PROSITE" id="PS51215"/>
    </source>
</evidence>
<feature type="region of interest" description="Disordered" evidence="19">
    <location>
        <begin position="2643"/>
        <end position="2718"/>
    </location>
</feature>
<feature type="compositionally biased region" description="Basic residues" evidence="19">
    <location>
        <begin position="904"/>
        <end position="921"/>
    </location>
</feature>
<feature type="region of interest" description="Disordered" evidence="19">
    <location>
        <begin position="3208"/>
        <end position="3256"/>
    </location>
</feature>
<dbReference type="PROSITE" id="PS51038">
    <property type="entry name" value="BAH"/>
    <property type="match status" value="1"/>
</dbReference>
<feature type="region of interest" description="Disordered" evidence="19">
    <location>
        <begin position="1292"/>
        <end position="1320"/>
    </location>
</feature>
<evidence type="ECO:0000256" key="2">
    <source>
        <dbReference type="ARBA" id="ARBA00004286"/>
    </source>
</evidence>
<feature type="domain" description="Bromo" evidence="20">
    <location>
        <begin position="2827"/>
        <end position="2897"/>
    </location>
</feature>
<feature type="compositionally biased region" description="Polar residues" evidence="19">
    <location>
        <begin position="1497"/>
        <end position="1506"/>
    </location>
</feature>
<dbReference type="Gene3D" id="1.20.920.10">
    <property type="entry name" value="Bromodomain-like"/>
    <property type="match status" value="1"/>
</dbReference>
<dbReference type="PROSITE" id="PS50014">
    <property type="entry name" value="BROMODOMAIN_2"/>
    <property type="match status" value="1"/>
</dbReference>
<dbReference type="CDD" id="cd15548">
    <property type="entry name" value="PHD_ASH1L"/>
    <property type="match status" value="1"/>
</dbReference>
<keyword evidence="6" id="KW-0808">Transferase</keyword>
<comment type="caution">
    <text evidence="25">The sequence shown here is derived from an EMBL/GenBank/DDBJ whole genome shotgun (WGS) entry which is preliminary data.</text>
</comment>
<keyword evidence="4" id="KW-0597">Phosphoprotein</keyword>
<dbReference type="Pfam" id="PF20826">
    <property type="entry name" value="PHD_5"/>
    <property type="match status" value="1"/>
</dbReference>
<dbReference type="InterPro" id="IPR001214">
    <property type="entry name" value="SET_dom"/>
</dbReference>
<dbReference type="CDD" id="cd04717">
    <property type="entry name" value="BAH_polybromo"/>
    <property type="match status" value="1"/>
</dbReference>
<dbReference type="SMART" id="SM00317">
    <property type="entry name" value="SET"/>
    <property type="match status" value="1"/>
</dbReference>
<feature type="region of interest" description="Disordered" evidence="19">
    <location>
        <begin position="800"/>
        <end position="822"/>
    </location>
</feature>
<sequence length="3279" mass="372133">MSAEGSGLSEAEGLPEKHNTKGSPSSINTATSHDQGIHCDIPLPTKNRFTSKRFKEDSAVELKGDKIHQSYNTESNCEQSKEDTSNSSQTEISLDDEFHFSDTDASTKHCKEDSKTQSNISSSSESSIKEKSRISSKIEFEEKNRHLLLSEDETDSNSLAINSAIPEKYLSLCESVEVNILDKKDSPSSSDKKSITGNNLLSQTEEQKSIDNLKSPSVFVFSDHSESALNRKKSASKGKKSTLNSLSRLQDLKSAVSQPGYLDVNLEIFQNPVSKDIYKDQHNEEQIITNKLSKKENEAHENAEKTNNNQPRKKKQVTSRNVFESISSKLELSDAELSHSKIAGDLSRVDSNSASDHATKSNSTKSCSISQDFLSSFEQFLKSQQNTGNFSNQKEKDKESNLANAKKKSLTRPNTLAEEVRDWRSKSEERVILIAEEFKGSTGFKGKGTKELFKNTKRKYPRLKELRVSLDSDEVREHIVGVKTRLVENPEDSPSEEEKEQEGMVDKDLEGKLLPGANEEKLSKTVDDAKVEVVVETKENYSDLDKELVQEQHTHNFDENTDMDSSKPFKKRGRPAKTKKDQHVAGKSKGHRDESKEQKEETKGIEPDVANILPESNTVPNEVVANFGETQNTSSIKDLFHSVVKGVCSKDVAVPEQESQADTVSAQEPALFSKQPSQKKDRKRKKSRRGEHLKKKEKAVKKFLQGAQSDDLVSWTDLATHSDEISSLSTKETLKIADPGKKEIDSFDIVEATLVEKISESVQSDSQVAKEQTQFREVVSSEVQEETLYSDKNESLFLDSNSTLASEDSKRRGRKRGRGRMPKILKTYPKRTNFLHSIHNSSALSGSINQTNMEDSINSENLISDSLPTESNTDLCSDGYRHTAEETVKSDKVLQINENQSKLKVGKKRGRRKLSKSKSKIPQKAQKLSDSASTEVAESVSNNHLPIHMPESQDGAEDQNSDHVSLQSLTIQEVARPLKRRGRPPKALKYNSMLNTESSQSRTDVNICVEASGGTENVDSLVEIECDRVCPLGVNSDTFLSSNTDIIKNHSETMDGNVQPNSSKILDGHDALSSPPKGPRGRKKKHTTSGKRGPGRPPRVKNFYIESENKEQGIGKDTHGLHLNNRSELGNPNKISLETPVEGSASMKETLADSAMAGSSSDQYLRLDSCPNVSPDSGIQSLAGSPAGNESPYSANCIAVEGLPCVVDKVLLSADDLLVSGGESHSSDSEKTIPNSAKSSSDSNRHYSTKVSSSGRTSSEPTVTMFDQSVCPSSISVSPSKGVPVSVITSTASLASKEKQKSQSSTKSSPHPNDKVVLDGHPQTASFHLNESLSCKVIDKPGEQVLQSTSPSKKKHRAKFLHVYKRSTLLQQGRLPTEEEKEQRLEDKFAYLERCSDTLQSENVKKDLIGSFGSFSEKSSDKVDQQDDNLNRKSNADAQIIASLEQRYVQTDKPKTKSGKRRGRPPKKIQRKNVDHRESTNSTRNGDSEQPGLDENQMCTSNQTGSPDELEYTKNEEQEKDELPVTREPFVKPHGDLQKHQDDVEDAFIQESSQYFNQVLYASENENSYMNDIARRKPGRPKGSKNKYPSRREWVFMLNTRKEEEPATREETGQISKEEEKGKNYHQSTENLDKELRVVNDVMVHRGPGRPKGSGKKNKEDLNALEITPENRSRDRDNSPEDKSPSVSSMMQWRESREQIRLDQFEEKKRKPGRPRKHPVTGVTKRKVGRKKGRRGLHLKNRKGIKSNFTDVNIEDFAEFSSLIQSVKDSIDSQFHSSTTEEPELIPLRAYSVENLDQVGASLSTMSPKKHDYRPPKPILKIRKPKLHVMMRRDKRKKRKKSRIKQAMDVSDQRNHETAFDLYMPSLTESNLYSVEEYPPAYSAVDSDTSGAGSSSASHRHESYRHHKQSKKKKRLLYFRSKHKNIIDPVFLAELDYFVNQFKGLSISPPGATYLKVRPGEVPLPSIFRLTRINVKKKKKEKIVVFEKARRFKTSKGYEIFEVANRERMKVSHPKHYSDDDDEDMSFLSSDNLFPGQHCNLPPKKRHRLFAVGPEDGSPLGFGRLGLELYKLPEKRKPGRPKKNTAMELLPFSSEIHSQKNIKGREKSQPSFASVAAKLQSLDSLAKFAFLDNQKSASGDSRSFGSNIFDGAFSKFTQPSGARSQPSLLFSSQELANSHSAAALASEEASDSYTKCVQNQNNPNSSREEKIKTFDLVPKSPAIATAGKIKKQYRKLKRSRRRTKFTHLKRKSYDANFRIPHPQTCVVTERSHDDSNNVEAEGYVDSDNSVIRSVCSEYEPLPVSQRLKRKRGDGNSDDDNVAATTIGRKRLQDTLESVSESDIEGSTKRRELPLFHRKKFLKAGLYSDFFKEDYPRESSLRHHDKSNQRLLPPPIHFGKFLRLIEEDFRLPYDVWGLHINGQLRKKEGGQLYRRIRNNYYVDVKQQSYEPHPCNCKRPSTKDEAGCGEDCLNRMIYTECHPEYCPCEKQCSNQRIQHHQWAPGLHKFITKDRGFGVKSTKLIKAGELIVEYLGEVVSEQEFRRRMTEEYSTECHHYCLNLDKGTVIDSYRMGNVARFVNHSCEPNCEMQKWNVNGQYHMCLFALKEISANTELTYDYNFHSFNVDSQQMCKCGSTSCRGVIGGKTQRQNGQMKEKIKTRGRPPKDKRKSEEIAKEPVKQMKRQSQASATTGASSGSVHNNVSNNNNHPIPRYFTPSSFKPLTKKERNFARSHSIFLVRNLERVKTQNKKKEREDQNRQEEREDLIKGTSFTKRDVFITQLTALNTARSVKTRRLTLAEEDTEMAKIARLAQIFKEIFSAVASCKDNDGNLLASDLFHLPSRKNHPWYYEVIEEPIDLKIIERKILSGQYADLESFEKDLMLLFNNVETYNGKKYPFAQKLKHVKMVYNMAKHEGIKQLEEILGEDNVAFSSSSEADSSELGENKDPAEGEEEEEEVIRCICNIFKDEGLMIQCEKCLIWQHADCVGASKDTEHYLCELCELRPYDKEIKIPNQPEEDEQTYYMTLMKDDMQIRVGECVYVMRESQARRYSYKKSGTFNRDKMDIFRIERLWKNEHGEKFAFGHLYVRPHETFHEPTRKFFPNEVFRTPLYELVPLEAIMGYCCVMDLLTYCKGRPKGCKEQDIYICEHRLDKTLHLFYKISPRQRYPINTKSYCFDKFEKRLNPKRTYSPHEVPEAYKKHCREKQLEYGEKENNSSSDTDEDLPLVRVQEEKRKQKRERVNQIVESLTPSTSPSKRIDLSYLLDEVTSKRARKKAQSHH</sequence>
<feature type="compositionally biased region" description="Basic and acidic residues" evidence="19">
    <location>
        <begin position="2667"/>
        <end position="2678"/>
    </location>
</feature>
<evidence type="ECO:0000256" key="7">
    <source>
        <dbReference type="ARBA" id="ARBA00022691"/>
    </source>
</evidence>
<keyword evidence="13" id="KW-0805">Transcription regulation</keyword>
<dbReference type="Pfam" id="PF17907">
    <property type="entry name" value="AWS"/>
    <property type="match status" value="1"/>
</dbReference>
<evidence type="ECO:0000256" key="4">
    <source>
        <dbReference type="ARBA" id="ARBA00022553"/>
    </source>
</evidence>
<feature type="region of interest" description="Disordered" evidence="19">
    <location>
        <begin position="387"/>
        <end position="413"/>
    </location>
</feature>
<feature type="compositionally biased region" description="Basic and acidic residues" evidence="19">
    <location>
        <begin position="540"/>
        <end position="558"/>
    </location>
</feature>
<dbReference type="PROSITE" id="PS50280">
    <property type="entry name" value="SET"/>
    <property type="match status" value="1"/>
</dbReference>
<dbReference type="InterPro" id="IPR013083">
    <property type="entry name" value="Znf_RING/FYVE/PHD"/>
</dbReference>
<dbReference type="InterPro" id="IPR036427">
    <property type="entry name" value="Bromodomain-like_sf"/>
</dbReference>
<dbReference type="PROSITE" id="PS51215">
    <property type="entry name" value="AWS"/>
    <property type="match status" value="1"/>
</dbReference>
<dbReference type="InterPro" id="IPR011011">
    <property type="entry name" value="Znf_FYVE_PHD"/>
</dbReference>
<dbReference type="FunFam" id="2.170.270.10:FF:000011">
    <property type="entry name" value="Histone-lysine N-methyltransferase"/>
    <property type="match status" value="1"/>
</dbReference>
<feature type="domain" description="AWS" evidence="24">
    <location>
        <begin position="2448"/>
        <end position="2499"/>
    </location>
</feature>
<dbReference type="FunFam" id="3.30.40.10:FF:000113">
    <property type="entry name" value="Histone-lysine N-methyltransferase"/>
    <property type="match status" value="1"/>
</dbReference>
<feature type="region of interest" description="Disordered" evidence="19">
    <location>
        <begin position="1"/>
        <end position="136"/>
    </location>
</feature>
<accession>A0ABD3W1D8</accession>
<evidence type="ECO:0000256" key="3">
    <source>
        <dbReference type="ARBA" id="ARBA00022454"/>
    </source>
</evidence>
<dbReference type="SUPFAM" id="SSF82199">
    <property type="entry name" value="SET domain"/>
    <property type="match status" value="1"/>
</dbReference>
<feature type="compositionally biased region" description="Basic and acidic residues" evidence="19">
    <location>
        <begin position="1669"/>
        <end position="1684"/>
    </location>
</feature>
<dbReference type="SMART" id="SM00249">
    <property type="entry name" value="PHD"/>
    <property type="match status" value="1"/>
</dbReference>
<keyword evidence="8" id="KW-0479">Metal-binding</keyword>
<dbReference type="Gene3D" id="3.30.40.10">
    <property type="entry name" value="Zinc/RING finger domain, C3HC4 (zinc finger)"/>
    <property type="match status" value="1"/>
</dbReference>
<feature type="compositionally biased region" description="Basic and acidic residues" evidence="19">
    <location>
        <begin position="1590"/>
        <end position="1623"/>
    </location>
</feature>
<organism evidence="25 26">
    <name type="scientific">Sinanodonta woodiana</name>
    <name type="common">Chinese pond mussel</name>
    <name type="synonym">Anodonta woodiana</name>
    <dbReference type="NCBI Taxonomy" id="1069815"/>
    <lineage>
        <taxon>Eukaryota</taxon>
        <taxon>Metazoa</taxon>
        <taxon>Spiralia</taxon>
        <taxon>Lophotrochozoa</taxon>
        <taxon>Mollusca</taxon>
        <taxon>Bivalvia</taxon>
        <taxon>Autobranchia</taxon>
        <taxon>Heteroconchia</taxon>
        <taxon>Palaeoheterodonta</taxon>
        <taxon>Unionida</taxon>
        <taxon>Unionoidea</taxon>
        <taxon>Unionidae</taxon>
        <taxon>Unioninae</taxon>
        <taxon>Sinanodonta</taxon>
    </lineage>
</organism>
<keyword evidence="16" id="KW-0804">Transcription</keyword>
<feature type="compositionally biased region" description="Polar residues" evidence="19">
    <location>
        <begin position="657"/>
        <end position="666"/>
    </location>
</feature>
<feature type="region of interest" description="Disordered" evidence="19">
    <location>
        <begin position="183"/>
        <end position="209"/>
    </location>
</feature>
<dbReference type="SUPFAM" id="SSF57903">
    <property type="entry name" value="FYVE/PHD zinc finger"/>
    <property type="match status" value="1"/>
</dbReference>
<dbReference type="PROSITE" id="PS01359">
    <property type="entry name" value="ZF_PHD_1"/>
    <property type="match status" value="1"/>
</dbReference>
<evidence type="ECO:0000256" key="19">
    <source>
        <dbReference type="SAM" id="MobiDB-lite"/>
    </source>
</evidence>
<dbReference type="Gene3D" id="2.30.30.490">
    <property type="match status" value="1"/>
</dbReference>
<feature type="compositionally biased region" description="Basic residues" evidence="19">
    <location>
        <begin position="1456"/>
        <end position="1471"/>
    </location>
</feature>
<feature type="compositionally biased region" description="Polar residues" evidence="19">
    <location>
        <begin position="3243"/>
        <end position="3254"/>
    </location>
</feature>
<comment type="subcellular location">
    <subcellularLocation>
        <location evidence="2">Chromosome</location>
    </subcellularLocation>
    <subcellularLocation>
        <location evidence="1">Nucleus</location>
    </subcellularLocation>
</comment>
<feature type="compositionally biased region" description="Basic and acidic residues" evidence="19">
    <location>
        <begin position="1694"/>
        <end position="1709"/>
    </location>
</feature>
<proteinExistence type="predicted"/>
<evidence type="ECO:0000256" key="15">
    <source>
        <dbReference type="ARBA" id="ARBA00023159"/>
    </source>
</evidence>
<feature type="region of interest" description="Disordered" evidence="19">
    <location>
        <begin position="483"/>
        <end position="527"/>
    </location>
</feature>
<dbReference type="InterPro" id="IPR006560">
    <property type="entry name" value="AWS_dom"/>
</dbReference>
<keyword evidence="14 18" id="KW-0103">Bromodomain</keyword>
<keyword evidence="11" id="KW-0862">Zinc</keyword>
<dbReference type="PRINTS" id="PR00503">
    <property type="entry name" value="BROMODOMAIN"/>
</dbReference>
<feature type="region of interest" description="Disordered" evidence="19">
    <location>
        <begin position="1884"/>
        <end position="1913"/>
    </location>
</feature>
<feature type="compositionally biased region" description="Polar residues" evidence="19">
    <location>
        <begin position="195"/>
        <end position="204"/>
    </location>
</feature>
<keyword evidence="3" id="KW-0158">Chromosome</keyword>
<feature type="region of interest" description="Disordered" evidence="19">
    <location>
        <begin position="293"/>
        <end position="321"/>
    </location>
</feature>
<dbReference type="InterPro" id="IPR001965">
    <property type="entry name" value="Znf_PHD"/>
</dbReference>
<evidence type="ECO:0000256" key="17">
    <source>
        <dbReference type="ARBA" id="ARBA00023242"/>
    </source>
</evidence>
<protein>
    <submittedName>
        <fullName evidence="25">Uncharacterized protein</fullName>
    </submittedName>
</protein>
<dbReference type="Proteomes" id="UP001634394">
    <property type="component" value="Unassembled WGS sequence"/>
</dbReference>
<dbReference type="EMBL" id="JBJQND010000009">
    <property type="protein sequence ID" value="KAL3866572.1"/>
    <property type="molecule type" value="Genomic_DNA"/>
</dbReference>
<evidence type="ECO:0000313" key="25">
    <source>
        <dbReference type="EMBL" id="KAL3866572.1"/>
    </source>
</evidence>
<feature type="compositionally biased region" description="Basic and acidic residues" evidence="19">
    <location>
        <begin position="1511"/>
        <end position="1539"/>
    </location>
</feature>
<feature type="compositionally biased region" description="Polar residues" evidence="19">
    <location>
        <begin position="1124"/>
        <end position="1136"/>
    </location>
</feature>
<dbReference type="GO" id="GO:0008270">
    <property type="term" value="F:zinc ion binding"/>
    <property type="evidence" value="ECO:0007669"/>
    <property type="project" value="UniProtKB-KW"/>
</dbReference>
<dbReference type="GO" id="GO:0005634">
    <property type="term" value="C:nucleus"/>
    <property type="evidence" value="ECO:0007669"/>
    <property type="project" value="UniProtKB-SubCell"/>
</dbReference>
<feature type="domain" description="SET" evidence="21">
    <location>
        <begin position="2502"/>
        <end position="2618"/>
    </location>
</feature>
<feature type="compositionally biased region" description="Basic and acidic residues" evidence="19">
    <location>
        <begin position="591"/>
        <end position="606"/>
    </location>
</feature>
<dbReference type="Pfam" id="PF01426">
    <property type="entry name" value="BAH"/>
    <property type="match status" value="1"/>
</dbReference>
<evidence type="ECO:0000256" key="18">
    <source>
        <dbReference type="PROSITE-ProRule" id="PRU00035"/>
    </source>
</evidence>
<evidence type="ECO:0000259" key="21">
    <source>
        <dbReference type="PROSITE" id="PS50280"/>
    </source>
</evidence>
<dbReference type="InterPro" id="IPR001025">
    <property type="entry name" value="BAH_dom"/>
</dbReference>
<keyword evidence="17" id="KW-0539">Nucleus</keyword>
<evidence type="ECO:0000256" key="14">
    <source>
        <dbReference type="ARBA" id="ARBA00023117"/>
    </source>
</evidence>
<dbReference type="InterPro" id="IPR046341">
    <property type="entry name" value="SET_dom_sf"/>
</dbReference>
<feature type="compositionally biased region" description="Basic residues" evidence="19">
    <location>
        <begin position="1576"/>
        <end position="1589"/>
    </location>
</feature>
<feature type="region of interest" description="Disordered" evidence="19">
    <location>
        <begin position="540"/>
        <end position="617"/>
    </location>
</feature>
<dbReference type="GO" id="GO:0005694">
    <property type="term" value="C:chromosome"/>
    <property type="evidence" value="ECO:0007669"/>
    <property type="project" value="UniProtKB-SubCell"/>
</dbReference>
<evidence type="ECO:0000259" key="20">
    <source>
        <dbReference type="PROSITE" id="PS50014"/>
    </source>
</evidence>
<feature type="region of interest" description="Disordered" evidence="19">
    <location>
        <begin position="1166"/>
        <end position="1187"/>
    </location>
</feature>
<evidence type="ECO:0000313" key="26">
    <source>
        <dbReference type="Proteomes" id="UP001634394"/>
    </source>
</evidence>
<evidence type="ECO:0000259" key="22">
    <source>
        <dbReference type="PROSITE" id="PS50868"/>
    </source>
</evidence>
<dbReference type="SMART" id="SM00297">
    <property type="entry name" value="BROMO"/>
    <property type="match status" value="1"/>
</dbReference>
<dbReference type="InterPro" id="IPR043319">
    <property type="entry name" value="PHD_ASH1L"/>
</dbReference>
<evidence type="ECO:0000256" key="10">
    <source>
        <dbReference type="ARBA" id="ARBA00022771"/>
    </source>
</evidence>
<dbReference type="PANTHER" id="PTHR46147:SF3">
    <property type="entry name" value="HISTONE-LYSINE N-METHYLTRANSFERASE ASH1"/>
    <property type="match status" value="1"/>
</dbReference>
<evidence type="ECO:0000256" key="13">
    <source>
        <dbReference type="ARBA" id="ARBA00023015"/>
    </source>
</evidence>
<feature type="compositionally biased region" description="Low complexity" evidence="19">
    <location>
        <begin position="2683"/>
        <end position="2707"/>
    </location>
</feature>
<dbReference type="SMART" id="SM00570">
    <property type="entry name" value="AWS"/>
    <property type="match status" value="1"/>
</dbReference>
<feature type="compositionally biased region" description="Low complexity" evidence="19">
    <location>
        <begin position="1249"/>
        <end position="1259"/>
    </location>
</feature>
<feature type="compositionally biased region" description="Polar residues" evidence="19">
    <location>
        <begin position="1232"/>
        <end position="1242"/>
    </location>
</feature>
<feature type="compositionally biased region" description="Low complexity" evidence="19">
    <location>
        <begin position="1884"/>
        <end position="1897"/>
    </location>
</feature>
<evidence type="ECO:0000256" key="16">
    <source>
        <dbReference type="ARBA" id="ARBA00023163"/>
    </source>
</evidence>
<feature type="domain" description="BAH" evidence="23">
    <location>
        <begin position="3030"/>
        <end position="3161"/>
    </location>
</feature>
<feature type="compositionally biased region" description="Basic residues" evidence="19">
    <location>
        <begin position="811"/>
        <end position="822"/>
    </location>
</feature>
<name>A0ABD3W1D8_SINWO</name>
<feature type="region of interest" description="Disordered" evidence="19">
    <location>
        <begin position="1571"/>
        <end position="1734"/>
    </location>
</feature>
<feature type="compositionally biased region" description="Basic and acidic residues" evidence="19">
    <location>
        <begin position="183"/>
        <end position="194"/>
    </location>
</feature>
<feature type="domain" description="Post-SET" evidence="22">
    <location>
        <begin position="2626"/>
        <end position="2642"/>
    </location>
</feature>
<feature type="compositionally biased region" description="Basic residues" evidence="19">
    <location>
        <begin position="1710"/>
        <end position="1734"/>
    </location>
</feature>
<feature type="compositionally biased region" description="Basic residues" evidence="19">
    <location>
        <begin position="1832"/>
        <end position="1844"/>
    </location>
</feature>
<evidence type="ECO:0000256" key="1">
    <source>
        <dbReference type="ARBA" id="ARBA00004123"/>
    </source>
</evidence>
<evidence type="ECO:0000259" key="23">
    <source>
        <dbReference type="PROSITE" id="PS51038"/>
    </source>
</evidence>
<dbReference type="PANTHER" id="PTHR46147">
    <property type="entry name" value="HISTONE-LYSINE N-METHYLTRANSFERASE ASH1"/>
    <property type="match status" value="1"/>
</dbReference>
<keyword evidence="10" id="KW-0863">Zinc-finger</keyword>